<dbReference type="VEuPathDB" id="FungiDB:PV10_03017"/>
<sequence length="368" mass="41284">MAPSAVEVQAFPVESNVLTQKSVSGRQPLKYSGTLDQFTSEDVTPVIGPELPDANLVELLKSPKADELLRDLAIKISERGVVFFRKQDDLTNDLQKQLIQRLGEVTGKPASSGLHIHPILNSERELGGSDPEISTISSVQNEKLYKKSVYDLSKKLQSSAQWHADISFEPVPADYTSLRLTELPRTGGDTLWASGYEVYDRISEPYQKFLEGLNATFAQPAFKEVAERAGFELYEKERGSPENVGRELKAVHPVVRTNPVTGWKSIFPIGGHVKHINGLTEHESKALLDWFLDLVYKNHDLQVRFKWKNANDIAIWDNRSVFHSATFDYKGEGDRFGNRAVGIGERPYFDPSSKSRREALGQLHHVEA</sequence>
<dbReference type="EMBL" id="NAJM01000056">
    <property type="protein sequence ID" value="RVX66739.1"/>
    <property type="molecule type" value="Genomic_DNA"/>
</dbReference>
<proteinExistence type="inferred from homology"/>
<keyword evidence="5" id="KW-0560">Oxidoreductase</keyword>
<organism evidence="8 9">
    <name type="scientific">Exophiala mesophila</name>
    <name type="common">Black yeast-like fungus</name>
    <dbReference type="NCBI Taxonomy" id="212818"/>
    <lineage>
        <taxon>Eukaryota</taxon>
        <taxon>Fungi</taxon>
        <taxon>Dikarya</taxon>
        <taxon>Ascomycota</taxon>
        <taxon>Pezizomycotina</taxon>
        <taxon>Eurotiomycetes</taxon>
        <taxon>Chaetothyriomycetidae</taxon>
        <taxon>Chaetothyriales</taxon>
        <taxon>Herpotrichiellaceae</taxon>
        <taxon>Exophiala</taxon>
    </lineage>
</organism>
<evidence type="ECO:0000256" key="5">
    <source>
        <dbReference type="ARBA" id="ARBA00023002"/>
    </source>
</evidence>
<dbReference type="InterPro" id="IPR003819">
    <property type="entry name" value="TauD/TfdA-like"/>
</dbReference>
<comment type="caution">
    <text evidence="8">The sequence shown here is derived from an EMBL/GenBank/DDBJ whole genome shotgun (WGS) entry which is preliminary data.</text>
</comment>
<evidence type="ECO:0000256" key="1">
    <source>
        <dbReference type="ARBA" id="ARBA00001954"/>
    </source>
</evidence>
<feature type="domain" description="TauD/TfdA-like" evidence="7">
    <location>
        <begin position="41"/>
        <end position="335"/>
    </location>
</feature>
<dbReference type="Proteomes" id="UP000288859">
    <property type="component" value="Unassembled WGS sequence"/>
</dbReference>
<keyword evidence="3" id="KW-0479">Metal-binding</keyword>
<dbReference type="InterPro" id="IPR051323">
    <property type="entry name" value="AtsK-like"/>
</dbReference>
<keyword evidence="6" id="KW-0408">Iron</keyword>
<evidence type="ECO:0000313" key="8">
    <source>
        <dbReference type="EMBL" id="RVX66739.1"/>
    </source>
</evidence>
<dbReference type="Gene3D" id="3.60.130.10">
    <property type="entry name" value="Clavaminate synthase-like"/>
    <property type="match status" value="1"/>
</dbReference>
<dbReference type="PANTHER" id="PTHR30468:SF10">
    <property type="entry name" value="TAUD_TFDA-LIKE DOMAIN-CONTAINING PROTEIN"/>
    <property type="match status" value="1"/>
</dbReference>
<dbReference type="Pfam" id="PF02668">
    <property type="entry name" value="TauD"/>
    <property type="match status" value="1"/>
</dbReference>
<comment type="cofactor">
    <cofactor evidence="1">
        <name>Fe(2+)</name>
        <dbReference type="ChEBI" id="CHEBI:29033"/>
    </cofactor>
</comment>
<evidence type="ECO:0000256" key="2">
    <source>
        <dbReference type="ARBA" id="ARBA00005896"/>
    </source>
</evidence>
<dbReference type="FunFam" id="3.60.130.10:FF:000005">
    <property type="entry name" value="TfdA family taurine dioxygenase"/>
    <property type="match status" value="1"/>
</dbReference>
<comment type="similarity">
    <text evidence="2">Belongs to the TfdA dioxygenase family.</text>
</comment>
<protein>
    <recommendedName>
        <fullName evidence="7">TauD/TfdA-like domain-containing protein</fullName>
    </recommendedName>
</protein>
<dbReference type="GO" id="GO:0005737">
    <property type="term" value="C:cytoplasm"/>
    <property type="evidence" value="ECO:0007669"/>
    <property type="project" value="TreeGrafter"/>
</dbReference>
<evidence type="ECO:0000256" key="4">
    <source>
        <dbReference type="ARBA" id="ARBA00022964"/>
    </source>
</evidence>
<dbReference type="AlphaFoldDB" id="A0A438MV28"/>
<dbReference type="SUPFAM" id="SSF51197">
    <property type="entry name" value="Clavaminate synthase-like"/>
    <property type="match status" value="1"/>
</dbReference>
<evidence type="ECO:0000259" key="7">
    <source>
        <dbReference type="Pfam" id="PF02668"/>
    </source>
</evidence>
<dbReference type="OrthoDB" id="10257314at2759"/>
<dbReference type="PANTHER" id="PTHR30468">
    <property type="entry name" value="ALPHA-KETOGLUTARATE-DEPENDENT SULFONATE DIOXYGENASE"/>
    <property type="match status" value="1"/>
</dbReference>
<evidence type="ECO:0000256" key="3">
    <source>
        <dbReference type="ARBA" id="ARBA00022723"/>
    </source>
</evidence>
<name>A0A438MV28_EXOME</name>
<evidence type="ECO:0000256" key="6">
    <source>
        <dbReference type="ARBA" id="ARBA00023004"/>
    </source>
</evidence>
<gene>
    <name evidence="8" type="ORF">B0A52_08932</name>
</gene>
<dbReference type="GO" id="GO:0016706">
    <property type="term" value="F:2-oxoglutarate-dependent dioxygenase activity"/>
    <property type="evidence" value="ECO:0007669"/>
    <property type="project" value="TreeGrafter"/>
</dbReference>
<reference evidence="8 9" key="1">
    <citation type="submission" date="2017-03" db="EMBL/GenBank/DDBJ databases">
        <title>Genomes of endolithic fungi from Antarctica.</title>
        <authorList>
            <person name="Coleine C."/>
            <person name="Masonjones S."/>
            <person name="Stajich J.E."/>
        </authorList>
    </citation>
    <scope>NUCLEOTIDE SEQUENCE [LARGE SCALE GENOMIC DNA]</scope>
    <source>
        <strain evidence="8 9">CCFEE 6314</strain>
    </source>
</reference>
<dbReference type="InterPro" id="IPR042098">
    <property type="entry name" value="TauD-like_sf"/>
</dbReference>
<dbReference type="GO" id="GO:0046872">
    <property type="term" value="F:metal ion binding"/>
    <property type="evidence" value="ECO:0007669"/>
    <property type="project" value="UniProtKB-KW"/>
</dbReference>
<evidence type="ECO:0000313" key="9">
    <source>
        <dbReference type="Proteomes" id="UP000288859"/>
    </source>
</evidence>
<accession>A0A438MV28</accession>
<keyword evidence="4" id="KW-0223">Dioxygenase</keyword>